<proteinExistence type="predicted"/>
<dbReference type="EMBL" id="FIGB01000006">
    <property type="protein sequence ID" value="CYU76886.1"/>
    <property type="molecule type" value="Genomic_DNA"/>
</dbReference>
<dbReference type="RefSeq" id="WP_061755212.1">
    <property type="nucleotide sequence ID" value="NZ_FIGB01000006.1"/>
</dbReference>
<evidence type="ECO:0000313" key="3">
    <source>
        <dbReference type="Proteomes" id="UP000073390"/>
    </source>
</evidence>
<sequence length="1050" mass="118176">MSKTKIHNEKMETLLADLRARELGEKQPILEDLYKLYQEQPDETTALIYARGLLNLTVFQELSDCKTSVESLSELSSRFPDDSAIALEYTKGLVNLTVDQDLEGCEQTVKELATLPSRFPEDSSIALVYAQGLVNLSAKQDLLDCEQTVGELGHLSTRFSEDPFITLEYAKGLFNLTVKQDLEGCEQTVKELFNLSSRFPDDSDIALEYAQGLVNLSAEQDLLGCEQTVGELGHLSIRFSEDPFITLEYAKGLVNLTVEQDLEGCEQTVKELFNLSSRFPDDSDIALVYAQGLVKLSAKQDLLGREQTVGELGHLSTCFSEDPFIALEYAKGLVNLTVKQDLEGCEQTVKELATLFSRFSEDSSIALAYAKGLVNLTVEQGLEGCEQTVKELATLFSRFSKDSSTALAYAQGLVNLSAKQDLLGREQTVGELGHLSIRFSEDPFITLEYAKGLFNLTVKQDLEGCEQAVKELATLLSRFSEDSSIALAYAQGLVNLSAKQDLSGRKQTVGELGHLSTCFSEDPLIALEYAKGLVNLTVKQDLEGCEQTVKELANLSSRFPEDSSTALAYAQGLVNLSVEQELGEQREISDKLEEIIKQFPKSIGIAEQTARLQLIIGGKEEGKEVAKVAFTQALSYMNDRFPKKHYSLLERFLIFFSQGNEEKLCLLIETLLESEFIDLLNGIEATAIIKATDCYFYTSENWANVREFLSVCKEQLSESKYAYWLDMLHKAKDKDIDHLFKATKACKTILHLLRVNPKDLTHLSHYTALETLPKILLGEKDDDGRMIRKNGKVEMAGRYRFYNANYMNDPEEGKLLHKWLEAEEESVGQVSPFYLMSLTTESDHLPMWVQYGRDGKGICVTLHDDLFEVKNSRAEHELIARATDLKQQEDEEETDGQDKPKISPPKEGERFTPYRICYMSDTSLYGNLFDPAELEKIEEELANLKDIFTASSQKKEIYQIMEEIRFLFKSADYVTENEVRLLKYADLKSDKILLDETGDGVPRLYVEQDGHVKIKKITFGPKVYNESKIVPYIKFCDPEIEIGVSGIHFR</sequence>
<feature type="region of interest" description="Disordered" evidence="1">
    <location>
        <begin position="881"/>
        <end position="909"/>
    </location>
</feature>
<reference evidence="2 3" key="1">
    <citation type="submission" date="2016-02" db="EMBL/GenBank/DDBJ databases">
        <authorList>
            <consortium name="Pathogen Informatics"/>
        </authorList>
    </citation>
    <scope>NUCLEOTIDE SEQUENCE [LARGE SCALE GENOMIC DNA]</scope>
    <source>
        <strain evidence="2 3">LSS27</strain>
    </source>
</reference>
<accession>A0AB33U3Q7</accession>
<organism evidence="2 3">
    <name type="scientific">Streptococcus suis</name>
    <dbReference type="NCBI Taxonomy" id="1307"/>
    <lineage>
        <taxon>Bacteria</taxon>
        <taxon>Bacillati</taxon>
        <taxon>Bacillota</taxon>
        <taxon>Bacilli</taxon>
        <taxon>Lactobacillales</taxon>
        <taxon>Streptococcaceae</taxon>
        <taxon>Streptococcus</taxon>
    </lineage>
</organism>
<dbReference type="SUPFAM" id="SSF48371">
    <property type="entry name" value="ARM repeat"/>
    <property type="match status" value="1"/>
</dbReference>
<dbReference type="AlphaFoldDB" id="A0AB33U3Q7"/>
<feature type="compositionally biased region" description="Basic and acidic residues" evidence="1">
    <location>
        <begin position="896"/>
        <end position="909"/>
    </location>
</feature>
<protein>
    <submittedName>
        <fullName evidence="2">F0F1 ATP synthase subunit delta</fullName>
    </submittedName>
</protein>
<evidence type="ECO:0000256" key="1">
    <source>
        <dbReference type="SAM" id="MobiDB-lite"/>
    </source>
</evidence>
<dbReference type="InterPro" id="IPR016024">
    <property type="entry name" value="ARM-type_fold"/>
</dbReference>
<gene>
    <name evidence="2" type="ORF">ERS132389_01727</name>
</gene>
<evidence type="ECO:0000313" key="2">
    <source>
        <dbReference type="EMBL" id="CYU76886.1"/>
    </source>
</evidence>
<name>A0AB33U3Q7_STRSU</name>
<dbReference type="Proteomes" id="UP000073390">
    <property type="component" value="Unassembled WGS sequence"/>
</dbReference>
<comment type="caution">
    <text evidence="2">The sequence shown here is derived from an EMBL/GenBank/DDBJ whole genome shotgun (WGS) entry which is preliminary data.</text>
</comment>